<dbReference type="EMBL" id="JACPRF010000033">
    <property type="protein sequence ID" value="MBI2875462.1"/>
    <property type="molecule type" value="Genomic_DNA"/>
</dbReference>
<proteinExistence type="predicted"/>
<dbReference type="Pfam" id="PF00326">
    <property type="entry name" value="Peptidase_S9"/>
    <property type="match status" value="1"/>
</dbReference>
<reference evidence="2" key="1">
    <citation type="submission" date="2020-07" db="EMBL/GenBank/DDBJ databases">
        <title>Huge and variable diversity of episymbiotic CPR bacteria and DPANN archaea in groundwater ecosystems.</title>
        <authorList>
            <person name="He C.Y."/>
            <person name="Keren R."/>
            <person name="Whittaker M."/>
            <person name="Farag I.F."/>
            <person name="Doudna J."/>
            <person name="Cate J.H.D."/>
            <person name="Banfield J.F."/>
        </authorList>
    </citation>
    <scope>NUCLEOTIDE SEQUENCE</scope>
    <source>
        <strain evidence="2">NC_groundwater_672_Ag_B-0.1um_62_36</strain>
    </source>
</reference>
<dbReference type="Gene3D" id="3.40.50.1820">
    <property type="entry name" value="alpha/beta hydrolase"/>
    <property type="match status" value="1"/>
</dbReference>
<dbReference type="InterPro" id="IPR029058">
    <property type="entry name" value="AB_hydrolase_fold"/>
</dbReference>
<gene>
    <name evidence="2" type="ORF">HYY20_01115</name>
</gene>
<evidence type="ECO:0000313" key="2">
    <source>
        <dbReference type="EMBL" id="MBI2875462.1"/>
    </source>
</evidence>
<evidence type="ECO:0000259" key="1">
    <source>
        <dbReference type="Pfam" id="PF00326"/>
    </source>
</evidence>
<name>A0A932CLQ0_UNCTE</name>
<evidence type="ECO:0000313" key="3">
    <source>
        <dbReference type="Proteomes" id="UP000769766"/>
    </source>
</evidence>
<organism evidence="2 3">
    <name type="scientific">Tectimicrobiota bacterium</name>
    <dbReference type="NCBI Taxonomy" id="2528274"/>
    <lineage>
        <taxon>Bacteria</taxon>
        <taxon>Pseudomonadati</taxon>
        <taxon>Nitrospinota/Tectimicrobiota group</taxon>
        <taxon>Candidatus Tectimicrobiota</taxon>
    </lineage>
</organism>
<dbReference type="InterPro" id="IPR050261">
    <property type="entry name" value="FrsA_esterase"/>
</dbReference>
<dbReference type="InterPro" id="IPR001375">
    <property type="entry name" value="Peptidase_S9_cat"/>
</dbReference>
<accession>A0A932CLQ0</accession>
<dbReference type="SUPFAM" id="SSF53474">
    <property type="entry name" value="alpha/beta-Hydrolases"/>
    <property type="match status" value="1"/>
</dbReference>
<comment type="caution">
    <text evidence="2">The sequence shown here is derived from an EMBL/GenBank/DDBJ whole genome shotgun (WGS) entry which is preliminary data.</text>
</comment>
<dbReference type="GO" id="GO:0006508">
    <property type="term" value="P:proteolysis"/>
    <property type="evidence" value="ECO:0007669"/>
    <property type="project" value="InterPro"/>
</dbReference>
<dbReference type="PANTHER" id="PTHR22946">
    <property type="entry name" value="DIENELACTONE HYDROLASE DOMAIN-CONTAINING PROTEIN-RELATED"/>
    <property type="match status" value="1"/>
</dbReference>
<dbReference type="Proteomes" id="UP000769766">
    <property type="component" value="Unassembled WGS sequence"/>
</dbReference>
<dbReference type="GO" id="GO:0008236">
    <property type="term" value="F:serine-type peptidase activity"/>
    <property type="evidence" value="ECO:0007669"/>
    <property type="project" value="InterPro"/>
</dbReference>
<feature type="domain" description="Peptidase S9 prolyl oligopeptidase catalytic" evidence="1">
    <location>
        <begin position="141"/>
        <end position="276"/>
    </location>
</feature>
<protein>
    <submittedName>
        <fullName evidence="2">Prolyl oligopeptidase family serine peptidase</fullName>
    </submittedName>
</protein>
<sequence>MLLPIGLGGCRIYPYSGIPSSSESVKLSPRTENLSFLDYEKTPIHPTIQRIRKKGSYRIFRITFPSWPGLPEQEEQVVAYYYRPRGKGPRPAIVLLPIYDGTYLLERYLANYLTRHGFAVLRFERSRKMLQAQKGIAYTREAMRQTVIDIRRGVDWLVEQPHIDPQRLGILGTSFGSVVAALVAEADPRIKAAVLFLGGGDLGLLFCRSGEKEIIRFRERVMALNGYGPEEFCRIFSAAMREVDPLTHASRLDPARTLMINADWDQVVVPECTKRLWEASGRPRRILLAAGHYTAPLVYLWYVRSQARKHFAGLLQGP</sequence>
<dbReference type="AlphaFoldDB" id="A0A932CLQ0"/>